<proteinExistence type="predicted"/>
<protein>
    <submittedName>
        <fullName evidence="2">Uncharacterized protein</fullName>
    </submittedName>
</protein>
<dbReference type="EMBL" id="BMAW01119244">
    <property type="protein sequence ID" value="GFT83692.1"/>
    <property type="molecule type" value="Genomic_DNA"/>
</dbReference>
<comment type="caution">
    <text evidence="2">The sequence shown here is derived from an EMBL/GenBank/DDBJ whole genome shotgun (WGS) entry which is preliminary data.</text>
</comment>
<name>A0A8X6PW40_NEPPI</name>
<organism evidence="2 3">
    <name type="scientific">Nephila pilipes</name>
    <name type="common">Giant wood spider</name>
    <name type="synonym">Nephila maculata</name>
    <dbReference type="NCBI Taxonomy" id="299642"/>
    <lineage>
        <taxon>Eukaryota</taxon>
        <taxon>Metazoa</taxon>
        <taxon>Ecdysozoa</taxon>
        <taxon>Arthropoda</taxon>
        <taxon>Chelicerata</taxon>
        <taxon>Arachnida</taxon>
        <taxon>Araneae</taxon>
        <taxon>Araneomorphae</taxon>
        <taxon>Entelegynae</taxon>
        <taxon>Araneoidea</taxon>
        <taxon>Nephilidae</taxon>
        <taxon>Nephila</taxon>
    </lineage>
</organism>
<feature type="region of interest" description="Disordered" evidence="1">
    <location>
        <begin position="113"/>
        <end position="138"/>
    </location>
</feature>
<evidence type="ECO:0000313" key="2">
    <source>
        <dbReference type="EMBL" id="GFT83692.1"/>
    </source>
</evidence>
<reference evidence="2" key="1">
    <citation type="submission" date="2020-08" db="EMBL/GenBank/DDBJ databases">
        <title>Multicomponent nature underlies the extraordinary mechanical properties of spider dragline silk.</title>
        <authorList>
            <person name="Kono N."/>
            <person name="Nakamura H."/>
            <person name="Mori M."/>
            <person name="Yoshida Y."/>
            <person name="Ohtoshi R."/>
            <person name="Malay A.D."/>
            <person name="Moran D.A.P."/>
            <person name="Tomita M."/>
            <person name="Numata K."/>
            <person name="Arakawa K."/>
        </authorList>
    </citation>
    <scope>NUCLEOTIDE SEQUENCE</scope>
</reference>
<evidence type="ECO:0000313" key="3">
    <source>
        <dbReference type="Proteomes" id="UP000887013"/>
    </source>
</evidence>
<dbReference type="AlphaFoldDB" id="A0A8X6PW40"/>
<evidence type="ECO:0000256" key="1">
    <source>
        <dbReference type="SAM" id="MobiDB-lite"/>
    </source>
</evidence>
<dbReference type="Proteomes" id="UP000887013">
    <property type="component" value="Unassembled WGS sequence"/>
</dbReference>
<gene>
    <name evidence="2" type="ORF">NPIL_233691</name>
</gene>
<feature type="compositionally biased region" description="Basic and acidic residues" evidence="1">
    <location>
        <begin position="113"/>
        <end position="122"/>
    </location>
</feature>
<accession>A0A8X6PW40</accession>
<sequence length="261" mass="29515">MHHGISRQPDVTIYLSKCDGCLAALWNRFIIMLITAGHGGKQDAGLLDILGIAIISIARPRVNSLRITVTPMGSREWHLKKTTQWKRCNCSVHGTCTEEPGALSRQMRRLEAKATTKTDRQKAARMQPKRNNQPDKHRCLSRRGAGWNGVTKGLMLHHRQLLLSPAICLHFDSLREGNSTVRYSDPRNKVHASSFNPFSLSIRSSEFITQRCEKERGDKGNPNKASFRTVGSFTKLLGWEPLPRSGDAEWPPRVIWMQQRA</sequence>
<keyword evidence="3" id="KW-1185">Reference proteome</keyword>